<gene>
    <name evidence="1" type="ORF">DBT_0162</name>
</gene>
<accession>A0A1B9F945</accession>
<dbReference type="EMBL" id="MAGO01000001">
    <property type="protein sequence ID" value="OCC16345.1"/>
    <property type="molecule type" value="Genomic_DNA"/>
</dbReference>
<dbReference type="Proteomes" id="UP000093080">
    <property type="component" value="Unassembled WGS sequence"/>
</dbReference>
<keyword evidence="2" id="KW-1185">Reference proteome</keyword>
<name>A0A1B9F945_9BACT</name>
<dbReference type="STRING" id="1156395.DBT_0162"/>
<proteinExistence type="predicted"/>
<dbReference type="AlphaFoldDB" id="A0A1B9F945"/>
<reference evidence="1 2" key="1">
    <citation type="submission" date="2016-06" db="EMBL/GenBank/DDBJ databases">
        <title>Respiratory ammonification of nitrate coupled to the oxidation of elemental sulfur in deep-sea autotrophic thermophilic bacteria.</title>
        <authorList>
            <person name="Slobodkina G.B."/>
            <person name="Mardanov A.V."/>
            <person name="Ravin N.V."/>
            <person name="Frolova A.A."/>
            <person name="Viryasiv M.B."/>
            <person name="Chernyh N.A."/>
            <person name="Bonch-Osmolovskaya E.A."/>
            <person name="Slobodkin A.I."/>
        </authorList>
    </citation>
    <scope>NUCLEOTIDE SEQUENCE [LARGE SCALE GENOMIC DNA]</scope>
    <source>
        <strain evidence="1 2">S69</strain>
    </source>
</reference>
<sequence>MRQRPGQSLGLCLKRWLRPYVFSHILTEEIEEIFDLGYHLEHIDTIF</sequence>
<protein>
    <submittedName>
        <fullName evidence="1">Uncharacterized protein</fullName>
    </submittedName>
</protein>
<evidence type="ECO:0000313" key="2">
    <source>
        <dbReference type="Proteomes" id="UP000093080"/>
    </source>
</evidence>
<evidence type="ECO:0000313" key="1">
    <source>
        <dbReference type="EMBL" id="OCC16345.1"/>
    </source>
</evidence>
<comment type="caution">
    <text evidence="1">The sequence shown here is derived from an EMBL/GenBank/DDBJ whole genome shotgun (WGS) entry which is preliminary data.</text>
</comment>
<organism evidence="1 2">
    <name type="scientific">Dissulfuribacter thermophilus</name>
    <dbReference type="NCBI Taxonomy" id="1156395"/>
    <lineage>
        <taxon>Bacteria</taxon>
        <taxon>Pseudomonadati</taxon>
        <taxon>Thermodesulfobacteriota</taxon>
        <taxon>Dissulfuribacteria</taxon>
        <taxon>Dissulfuribacterales</taxon>
        <taxon>Dissulfuribacteraceae</taxon>
        <taxon>Dissulfuribacter</taxon>
    </lineage>
</organism>